<keyword evidence="1" id="KW-0472">Membrane</keyword>
<sequence>MYGPTSTTTTGGTLAATGAATNTLAWVVAGFALIFVGLALLKLLPKRSS</sequence>
<evidence type="ECO:0000313" key="2">
    <source>
        <dbReference type="EMBL" id="TWD84062.1"/>
    </source>
</evidence>
<dbReference type="RefSeq" id="WP_170284767.1">
    <property type="nucleotide sequence ID" value="NZ_VIVK01000001.1"/>
</dbReference>
<dbReference type="Proteomes" id="UP000318380">
    <property type="component" value="Unassembled WGS sequence"/>
</dbReference>
<organism evidence="2 3">
    <name type="scientific">Kribbella amoyensis</name>
    <dbReference type="NCBI Taxonomy" id="996641"/>
    <lineage>
        <taxon>Bacteria</taxon>
        <taxon>Bacillati</taxon>
        <taxon>Actinomycetota</taxon>
        <taxon>Actinomycetes</taxon>
        <taxon>Propionibacteriales</taxon>
        <taxon>Kribbellaceae</taxon>
        <taxon>Kribbella</taxon>
    </lineage>
</organism>
<keyword evidence="1" id="KW-0812">Transmembrane</keyword>
<evidence type="ECO:0000313" key="3">
    <source>
        <dbReference type="Proteomes" id="UP000318380"/>
    </source>
</evidence>
<reference evidence="2 3" key="1">
    <citation type="submission" date="2019-06" db="EMBL/GenBank/DDBJ databases">
        <title>Sequencing the genomes of 1000 actinobacteria strains.</title>
        <authorList>
            <person name="Klenk H.-P."/>
        </authorList>
    </citation>
    <scope>NUCLEOTIDE SEQUENCE [LARGE SCALE GENOMIC DNA]</scope>
    <source>
        <strain evidence="2 3">DSM 24683</strain>
    </source>
</reference>
<feature type="transmembrane region" description="Helical" evidence="1">
    <location>
        <begin position="24"/>
        <end position="44"/>
    </location>
</feature>
<dbReference type="AlphaFoldDB" id="A0A561BZE7"/>
<gene>
    <name evidence="2" type="ORF">FB561_5235</name>
</gene>
<name>A0A561BZE7_9ACTN</name>
<evidence type="ECO:0000256" key="1">
    <source>
        <dbReference type="SAM" id="Phobius"/>
    </source>
</evidence>
<keyword evidence="1" id="KW-1133">Transmembrane helix</keyword>
<dbReference type="EMBL" id="VIVK01000001">
    <property type="protein sequence ID" value="TWD84062.1"/>
    <property type="molecule type" value="Genomic_DNA"/>
</dbReference>
<proteinExistence type="predicted"/>
<accession>A0A561BZE7</accession>
<protein>
    <recommendedName>
        <fullName evidence="4">LPXTG-motif cell wall-anchored protein</fullName>
    </recommendedName>
</protein>
<keyword evidence="3" id="KW-1185">Reference proteome</keyword>
<comment type="caution">
    <text evidence="2">The sequence shown here is derived from an EMBL/GenBank/DDBJ whole genome shotgun (WGS) entry which is preliminary data.</text>
</comment>
<evidence type="ECO:0008006" key="4">
    <source>
        <dbReference type="Google" id="ProtNLM"/>
    </source>
</evidence>